<keyword evidence="3" id="KW-1185">Reference proteome</keyword>
<dbReference type="Gene3D" id="1.25.40.10">
    <property type="entry name" value="Tetratricopeptide repeat domain"/>
    <property type="match status" value="2"/>
</dbReference>
<dbReference type="InterPro" id="IPR011990">
    <property type="entry name" value="TPR-like_helical_dom_sf"/>
</dbReference>
<dbReference type="GO" id="GO:0032259">
    <property type="term" value="P:methylation"/>
    <property type="evidence" value="ECO:0007669"/>
    <property type="project" value="UniProtKB-KW"/>
</dbReference>
<comment type="caution">
    <text evidence="2">The sequence shown here is derived from an EMBL/GenBank/DDBJ whole genome shotgun (WGS) entry which is preliminary data.</text>
</comment>
<dbReference type="PANTHER" id="PTHR43861:SF6">
    <property type="entry name" value="METHYLTRANSFERASE TYPE 11"/>
    <property type="match status" value="1"/>
</dbReference>
<evidence type="ECO:0000259" key="1">
    <source>
        <dbReference type="Pfam" id="PF08241"/>
    </source>
</evidence>
<keyword evidence="2" id="KW-0489">Methyltransferase</keyword>
<keyword evidence="2" id="KW-0808">Transferase</keyword>
<evidence type="ECO:0000313" key="3">
    <source>
        <dbReference type="Proteomes" id="UP001597448"/>
    </source>
</evidence>
<name>A0ABW5F3E7_9BACL</name>
<dbReference type="Proteomes" id="UP001597448">
    <property type="component" value="Unassembled WGS sequence"/>
</dbReference>
<dbReference type="SUPFAM" id="SSF48452">
    <property type="entry name" value="TPR-like"/>
    <property type="match status" value="1"/>
</dbReference>
<dbReference type="CDD" id="cd02440">
    <property type="entry name" value="AdoMet_MTases"/>
    <property type="match status" value="1"/>
</dbReference>
<dbReference type="Gene3D" id="3.40.50.150">
    <property type="entry name" value="Vaccinia Virus protein VP39"/>
    <property type="match status" value="1"/>
</dbReference>
<organism evidence="2 3">
    <name type="scientific">Paenibacillus rhizoplanae</name>
    <dbReference type="NCBI Taxonomy" id="1917181"/>
    <lineage>
        <taxon>Bacteria</taxon>
        <taxon>Bacillati</taxon>
        <taxon>Bacillota</taxon>
        <taxon>Bacilli</taxon>
        <taxon>Bacillales</taxon>
        <taxon>Paenibacillaceae</taxon>
        <taxon>Paenibacillus</taxon>
    </lineage>
</organism>
<dbReference type="RefSeq" id="WP_209994615.1">
    <property type="nucleotide sequence ID" value="NZ_JBHUKY010000009.1"/>
</dbReference>
<protein>
    <submittedName>
        <fullName evidence="2">Methyltransferase domain-containing protein</fullName>
    </submittedName>
</protein>
<dbReference type="InterPro" id="IPR029063">
    <property type="entry name" value="SAM-dependent_MTases_sf"/>
</dbReference>
<dbReference type="PANTHER" id="PTHR43861">
    <property type="entry name" value="TRANS-ACONITATE 2-METHYLTRANSFERASE-RELATED"/>
    <property type="match status" value="1"/>
</dbReference>
<dbReference type="EMBL" id="JBHUKY010000009">
    <property type="protein sequence ID" value="MFD2408836.1"/>
    <property type="molecule type" value="Genomic_DNA"/>
</dbReference>
<reference evidence="3" key="1">
    <citation type="journal article" date="2019" name="Int. J. Syst. Evol. Microbiol.">
        <title>The Global Catalogue of Microorganisms (GCM) 10K type strain sequencing project: providing services to taxonomists for standard genome sequencing and annotation.</title>
        <authorList>
            <consortium name="The Broad Institute Genomics Platform"/>
            <consortium name="The Broad Institute Genome Sequencing Center for Infectious Disease"/>
            <person name="Wu L."/>
            <person name="Ma J."/>
        </authorList>
    </citation>
    <scope>NUCLEOTIDE SEQUENCE [LARGE SCALE GENOMIC DNA]</scope>
    <source>
        <strain evidence="3">CCM 8725</strain>
    </source>
</reference>
<dbReference type="Pfam" id="PF08241">
    <property type="entry name" value="Methyltransf_11"/>
    <property type="match status" value="1"/>
</dbReference>
<dbReference type="SUPFAM" id="SSF53335">
    <property type="entry name" value="S-adenosyl-L-methionine-dependent methyltransferases"/>
    <property type="match status" value="1"/>
</dbReference>
<dbReference type="GO" id="GO:0008168">
    <property type="term" value="F:methyltransferase activity"/>
    <property type="evidence" value="ECO:0007669"/>
    <property type="project" value="UniProtKB-KW"/>
</dbReference>
<proteinExistence type="predicted"/>
<sequence length="471" mass="53649">MHKPDTLQANHKPDSQESQMSNLMNYANFLYNQKNYENAAVFYEKFLLEAKTINEETYEAYGRLSDCYVAAGDVNKALLAAFQSFASGVPHPVICYKIGTSFMEKGQVNLAIFWFDMATKETIVNGHINYDASFANWLPHLQLCVCYELLGEHEKAYHHHKLAQKYYPDHPSIVYNQKYFESLFYRSEDSSSKAHPEAEVLGRNDTDSIDINSEILNTEQNDVIFTGERVVINDAVKKNHGDVLEEHLNRYRLAQKFVKDKRVLDAACGAGYGSKMLQVAGASHVLGVDIDEASLTNARKTYGHDQIDYAYGNVNKLELEDNSFDVVVSFETIEHIDDGSVWIKESARLLKDDGIFIVSTPNRSIANPAAYFVEQPRNHYHKYEYTITELVGELLKEYDILELYGQTFVSDYSAFQAQVVRNARAMPPTTTPYDNPVINGYELMDLGRVKDINPLYVVVVCRKKRDLPVDK</sequence>
<gene>
    <name evidence="2" type="ORF">ACFSX3_03090</name>
</gene>
<accession>A0ABW5F3E7</accession>
<evidence type="ECO:0000313" key="2">
    <source>
        <dbReference type="EMBL" id="MFD2408836.1"/>
    </source>
</evidence>
<feature type="domain" description="Methyltransferase type 11" evidence="1">
    <location>
        <begin position="264"/>
        <end position="358"/>
    </location>
</feature>
<dbReference type="InterPro" id="IPR013216">
    <property type="entry name" value="Methyltransf_11"/>
</dbReference>